<name>A0A5C1Q7V9_9BURK</name>
<dbReference type="OrthoDB" id="9179646at2"/>
<dbReference type="InterPro" id="IPR028250">
    <property type="entry name" value="DsbDN"/>
</dbReference>
<evidence type="ECO:0000313" key="5">
    <source>
        <dbReference type="Proteomes" id="UP001549111"/>
    </source>
</evidence>
<dbReference type="PANTHER" id="PTHR32234">
    <property type="entry name" value="THIOL:DISULFIDE INTERCHANGE PROTEIN DSBD"/>
    <property type="match status" value="1"/>
</dbReference>
<gene>
    <name evidence="2" type="ORF">ABIC99_003760</name>
    <name evidence="3" type="ORF">EWH46_18370</name>
</gene>
<dbReference type="KEGG" id="snn:EWH46_18370"/>
<proteinExistence type="predicted"/>
<dbReference type="Proteomes" id="UP001549111">
    <property type="component" value="Unassembled WGS sequence"/>
</dbReference>
<reference evidence="2 5" key="2">
    <citation type="submission" date="2024-06" db="EMBL/GenBank/DDBJ databases">
        <title>Genomic Encyclopedia of Type Strains, Phase IV (KMG-IV): sequencing the most valuable type-strain genomes for metagenomic binning, comparative biology and taxonomic classification.</title>
        <authorList>
            <person name="Goeker M."/>
        </authorList>
    </citation>
    <scope>NUCLEOTIDE SEQUENCE [LARGE SCALE GENOMIC DNA]</scope>
    <source>
        <strain evidence="2 5">D-501</strain>
    </source>
</reference>
<dbReference type="Pfam" id="PF11412">
    <property type="entry name" value="DsbD_N"/>
    <property type="match status" value="1"/>
</dbReference>
<sequence>MTITSPTGHHAIWGAMLFVVCGIHSQDLSAAEPGSVNALFGKKTVEPLPPEQAFQVSARLIDPGKINVLFTLKPDYYLYKDKVSLEIKGSPGVRLLRADYPAAITKQDKSFGPTQVYPKSFEVHGLIAGNEKNSSPITLVARYQGCFETLGVCYPPQTSEIKLNPVNGMASGKLPEKKQP</sequence>
<dbReference type="InterPro" id="IPR036929">
    <property type="entry name" value="DsbDN_sf"/>
</dbReference>
<dbReference type="AlphaFoldDB" id="A0A5C1Q7V9"/>
<dbReference type="SUPFAM" id="SSF74863">
    <property type="entry name" value="Thiol:disulfide interchange protein DsbD, N-terminal domain (DsbD-alpha)"/>
    <property type="match status" value="1"/>
</dbReference>
<geneLocation type="plasmid" evidence="3">
    <name>pSna507_unt12</name>
</geneLocation>
<keyword evidence="3" id="KW-0614">Plasmid</keyword>
<geneLocation type="plasmid" evidence="4">
    <name>psna507_unt12</name>
</geneLocation>
<evidence type="ECO:0000313" key="3">
    <source>
        <dbReference type="EMBL" id="QEN02834.1"/>
    </source>
</evidence>
<protein>
    <submittedName>
        <fullName evidence="2">Thiol:disulfide interchange protein</fullName>
    </submittedName>
</protein>
<dbReference type="EMBL" id="CP035709">
    <property type="protein sequence ID" value="QEN02834.1"/>
    <property type="molecule type" value="Genomic_DNA"/>
</dbReference>
<evidence type="ECO:0000259" key="1">
    <source>
        <dbReference type="Pfam" id="PF11412"/>
    </source>
</evidence>
<organism evidence="3 4">
    <name type="scientific">Sphaerotilus sulfidivorans</name>
    <dbReference type="NCBI Taxonomy" id="639200"/>
    <lineage>
        <taxon>Bacteria</taxon>
        <taxon>Pseudomonadati</taxon>
        <taxon>Pseudomonadota</taxon>
        <taxon>Betaproteobacteria</taxon>
        <taxon>Burkholderiales</taxon>
        <taxon>Sphaerotilaceae</taxon>
        <taxon>Sphaerotilus</taxon>
    </lineage>
</organism>
<dbReference type="GO" id="GO:0045454">
    <property type="term" value="P:cell redox homeostasis"/>
    <property type="evidence" value="ECO:0007669"/>
    <property type="project" value="TreeGrafter"/>
</dbReference>
<dbReference type="PANTHER" id="PTHR32234:SF0">
    <property type="entry name" value="THIOL:DISULFIDE INTERCHANGE PROTEIN DSBD"/>
    <property type="match status" value="1"/>
</dbReference>
<accession>A0A5C1Q7V9</accession>
<dbReference type="Gene3D" id="2.60.40.1250">
    <property type="entry name" value="Thiol:disulfide interchange protein DsbD, N-terminal domain"/>
    <property type="match status" value="1"/>
</dbReference>
<dbReference type="RefSeq" id="WP_149505456.1">
    <property type="nucleotide sequence ID" value="NZ_JACCPY010000037.1"/>
</dbReference>
<evidence type="ECO:0000313" key="4">
    <source>
        <dbReference type="Proteomes" id="UP000323522"/>
    </source>
</evidence>
<dbReference type="EMBL" id="JBEPLS010000027">
    <property type="protein sequence ID" value="MET3605925.1"/>
    <property type="molecule type" value="Genomic_DNA"/>
</dbReference>
<keyword evidence="5" id="KW-1185">Reference proteome</keyword>
<dbReference type="Proteomes" id="UP000323522">
    <property type="component" value="Plasmid pSna507_unt12"/>
</dbReference>
<evidence type="ECO:0000313" key="2">
    <source>
        <dbReference type="EMBL" id="MET3605925.1"/>
    </source>
</evidence>
<reference evidence="3 4" key="1">
    <citation type="submission" date="2019-02" db="EMBL/GenBank/DDBJ databases">
        <title>Complete Genome Sequence and Methylome Analysis of Sphaerotilus natans subsp. sulfidivorans D-507.</title>
        <authorList>
            <person name="Fomenkov A."/>
            <person name="Gridneva E."/>
            <person name="Smolyakov D."/>
            <person name="Dubinina G."/>
            <person name="Vincze T."/>
            <person name="Grabovich M."/>
            <person name="Roberts R.J."/>
        </authorList>
    </citation>
    <scope>NUCLEOTIDE SEQUENCE [LARGE SCALE GENOMIC DNA]</scope>
    <source>
        <strain evidence="3 4">D-507</strain>
        <plasmid evidence="3">pSna507_unt12</plasmid>
        <plasmid evidence="4">psna507_unt12</plasmid>
    </source>
</reference>
<feature type="domain" description="Thiol:disulfide interchange protein DsbD N-terminal" evidence="1">
    <location>
        <begin position="45"/>
        <end position="164"/>
    </location>
</feature>
<dbReference type="GO" id="GO:0015035">
    <property type="term" value="F:protein-disulfide reductase activity"/>
    <property type="evidence" value="ECO:0007669"/>
    <property type="project" value="TreeGrafter"/>
</dbReference>